<dbReference type="PANTHER" id="PTHR12526">
    <property type="entry name" value="GLYCOSYLTRANSFERASE"/>
    <property type="match status" value="1"/>
</dbReference>
<accession>A0A538SBL0</accession>
<dbReference type="InterPro" id="IPR028098">
    <property type="entry name" value="Glyco_trans_4-like_N"/>
</dbReference>
<feature type="region of interest" description="Disordered" evidence="3">
    <location>
        <begin position="11"/>
        <end position="32"/>
    </location>
</feature>
<feature type="domain" description="Glycosyltransferase subfamily 4-like N-terminal" evidence="4">
    <location>
        <begin position="50"/>
        <end position="209"/>
    </location>
</feature>
<keyword evidence="1" id="KW-0328">Glycosyltransferase</keyword>
<dbReference type="Proteomes" id="UP000320184">
    <property type="component" value="Unassembled WGS sequence"/>
</dbReference>
<dbReference type="SUPFAM" id="SSF53756">
    <property type="entry name" value="UDP-Glycosyltransferase/glycogen phosphorylase"/>
    <property type="match status" value="1"/>
</dbReference>
<sequence>MPRSLGTLLAPPRDRRAGRGLRSHARRGGGDVKPSGRIRVLYVVGNFVAGGAERHLLELWSRLDRGGFDVAIACFRREGQFLDEVLALGWPVHDLAVGRRLASVSGLFGLLRLCRLILDFRPHVVHGYLFGPNLYAALAGRLTGVPAVVIAKRNVDAFETPRQVAVQRLSHRLATHVTAVSHAVAETAVALGAARERVTVIPNGVDLSRFAAPPARSRTDANGNGVVVGTVGCLAPRKDHATLLEALALLAGRGCHFRAVLVGEGPERPGLEARARDLGLEGRVGFLGERNDVERLLPGMDVFVLSSREEGIPNALLEAMAAGRPSVATDVGGTSEVMTGGETGWLVPPGSPELLAGALEDAIARPDEARRRGEAARQRAFESFGIDRMVRRHEEFYRRVTEP</sequence>
<evidence type="ECO:0000256" key="3">
    <source>
        <dbReference type="SAM" id="MobiDB-lite"/>
    </source>
</evidence>
<comment type="caution">
    <text evidence="5">The sequence shown here is derived from an EMBL/GenBank/DDBJ whole genome shotgun (WGS) entry which is preliminary data.</text>
</comment>
<name>A0A538SBL0_UNCEI</name>
<evidence type="ECO:0000259" key="4">
    <source>
        <dbReference type="Pfam" id="PF13439"/>
    </source>
</evidence>
<dbReference type="AlphaFoldDB" id="A0A538SBL0"/>
<dbReference type="EMBL" id="VBOT01000134">
    <property type="protein sequence ID" value="TMQ48758.1"/>
    <property type="molecule type" value="Genomic_DNA"/>
</dbReference>
<feature type="compositionally biased region" description="Basic residues" evidence="3">
    <location>
        <begin position="18"/>
        <end position="27"/>
    </location>
</feature>
<reference evidence="5 6" key="1">
    <citation type="journal article" date="2019" name="Nat. Microbiol.">
        <title>Mediterranean grassland soil C-N compound turnover is dependent on rainfall and depth, and is mediated by genomically divergent microorganisms.</title>
        <authorList>
            <person name="Diamond S."/>
            <person name="Andeer P.F."/>
            <person name="Li Z."/>
            <person name="Crits-Christoph A."/>
            <person name="Burstein D."/>
            <person name="Anantharaman K."/>
            <person name="Lane K.R."/>
            <person name="Thomas B.C."/>
            <person name="Pan C."/>
            <person name="Northen T.R."/>
            <person name="Banfield J.F."/>
        </authorList>
    </citation>
    <scope>NUCLEOTIDE SEQUENCE [LARGE SCALE GENOMIC DNA]</scope>
    <source>
        <strain evidence="5">WS_3</strain>
    </source>
</reference>
<dbReference type="PANTHER" id="PTHR12526:SF510">
    <property type="entry name" value="D-INOSITOL 3-PHOSPHATE GLYCOSYLTRANSFERASE"/>
    <property type="match status" value="1"/>
</dbReference>
<dbReference type="Gene3D" id="3.40.50.2000">
    <property type="entry name" value="Glycogen Phosphorylase B"/>
    <property type="match status" value="2"/>
</dbReference>
<evidence type="ECO:0000313" key="5">
    <source>
        <dbReference type="EMBL" id="TMQ48758.1"/>
    </source>
</evidence>
<evidence type="ECO:0000256" key="1">
    <source>
        <dbReference type="ARBA" id="ARBA00022676"/>
    </source>
</evidence>
<gene>
    <name evidence="5" type="ORF">E6K73_11235</name>
</gene>
<evidence type="ECO:0000256" key="2">
    <source>
        <dbReference type="ARBA" id="ARBA00022679"/>
    </source>
</evidence>
<dbReference type="Pfam" id="PF13439">
    <property type="entry name" value="Glyco_transf_4"/>
    <property type="match status" value="1"/>
</dbReference>
<keyword evidence="2 5" id="KW-0808">Transferase</keyword>
<dbReference type="Pfam" id="PF13692">
    <property type="entry name" value="Glyco_trans_1_4"/>
    <property type="match status" value="1"/>
</dbReference>
<dbReference type="GO" id="GO:0016757">
    <property type="term" value="F:glycosyltransferase activity"/>
    <property type="evidence" value="ECO:0007669"/>
    <property type="project" value="UniProtKB-KW"/>
</dbReference>
<proteinExistence type="predicted"/>
<organism evidence="5 6">
    <name type="scientific">Eiseniibacteriota bacterium</name>
    <dbReference type="NCBI Taxonomy" id="2212470"/>
    <lineage>
        <taxon>Bacteria</taxon>
        <taxon>Candidatus Eiseniibacteriota</taxon>
    </lineage>
</organism>
<protein>
    <submittedName>
        <fullName evidence="5">Glycosyltransferase</fullName>
    </submittedName>
</protein>
<evidence type="ECO:0000313" key="6">
    <source>
        <dbReference type="Proteomes" id="UP000320184"/>
    </source>
</evidence>